<evidence type="ECO:0000313" key="3">
    <source>
        <dbReference type="Proteomes" id="UP001372834"/>
    </source>
</evidence>
<proteinExistence type="predicted"/>
<reference evidence="2 3" key="1">
    <citation type="submission" date="2023-10" db="EMBL/GenBank/DDBJ databases">
        <title>Genomes of two closely related lineages of the louse Polyplax serrata with different host specificities.</title>
        <authorList>
            <person name="Martinu J."/>
            <person name="Tarabai H."/>
            <person name="Stefka J."/>
            <person name="Hypsa V."/>
        </authorList>
    </citation>
    <scope>NUCLEOTIDE SEQUENCE [LARGE SCALE GENOMIC DNA]</scope>
    <source>
        <strain evidence="2">HR10_N</strain>
    </source>
</reference>
<dbReference type="AlphaFoldDB" id="A0AAN8PAQ4"/>
<gene>
    <name evidence="2" type="ORF">RUM43_006115</name>
</gene>
<name>A0AAN8PAQ4_POLSC</name>
<evidence type="ECO:0000256" key="1">
    <source>
        <dbReference type="SAM" id="MobiDB-lite"/>
    </source>
</evidence>
<dbReference type="Proteomes" id="UP001372834">
    <property type="component" value="Unassembled WGS sequence"/>
</dbReference>
<sequence>MVVEPKERQEGRKEGRKERKKEAGESKWRKMGEGGFGLRFLTLAAVHPAWPLECGQPGRLIARPTLPTHTSMNTNTNTNTKNAGFEELNDKGDLLFTLFGMGNNLIKLH</sequence>
<feature type="region of interest" description="Disordered" evidence="1">
    <location>
        <begin position="1"/>
        <end position="30"/>
    </location>
</feature>
<organism evidence="2 3">
    <name type="scientific">Polyplax serrata</name>
    <name type="common">Common mouse louse</name>
    <dbReference type="NCBI Taxonomy" id="468196"/>
    <lineage>
        <taxon>Eukaryota</taxon>
        <taxon>Metazoa</taxon>
        <taxon>Ecdysozoa</taxon>
        <taxon>Arthropoda</taxon>
        <taxon>Hexapoda</taxon>
        <taxon>Insecta</taxon>
        <taxon>Pterygota</taxon>
        <taxon>Neoptera</taxon>
        <taxon>Paraneoptera</taxon>
        <taxon>Psocodea</taxon>
        <taxon>Troctomorpha</taxon>
        <taxon>Phthiraptera</taxon>
        <taxon>Anoplura</taxon>
        <taxon>Polyplacidae</taxon>
        <taxon>Polyplax</taxon>
    </lineage>
</organism>
<protein>
    <submittedName>
        <fullName evidence="2">Uncharacterized protein</fullName>
    </submittedName>
</protein>
<accession>A0AAN8PAQ4</accession>
<evidence type="ECO:0000313" key="2">
    <source>
        <dbReference type="EMBL" id="KAK6625816.1"/>
    </source>
</evidence>
<comment type="caution">
    <text evidence="2">The sequence shown here is derived from an EMBL/GenBank/DDBJ whole genome shotgun (WGS) entry which is preliminary data.</text>
</comment>
<dbReference type="EMBL" id="JAWJWE010000037">
    <property type="protein sequence ID" value="KAK6625816.1"/>
    <property type="molecule type" value="Genomic_DNA"/>
</dbReference>